<name>A0A6I6CBQ1_9MOLU</name>
<keyword evidence="1" id="KW-0472">Membrane</keyword>
<dbReference type="KEGG" id="stab:STABA_v1c10630"/>
<evidence type="ECO:0000256" key="1">
    <source>
        <dbReference type="SAM" id="Phobius"/>
    </source>
</evidence>
<keyword evidence="3" id="KW-1185">Reference proteome</keyword>
<dbReference type="AlphaFoldDB" id="A0A6I6CBQ1"/>
<accession>A0A6I6CBQ1</accession>
<feature type="transmembrane region" description="Helical" evidence="1">
    <location>
        <begin position="12"/>
        <end position="30"/>
    </location>
</feature>
<protein>
    <recommendedName>
        <fullName evidence="4">Transmembrane protein</fullName>
    </recommendedName>
</protein>
<keyword evidence="1" id="KW-0812">Transmembrane</keyword>
<organism evidence="2 3">
    <name type="scientific">Spiroplasma tabanidicola</name>
    <dbReference type="NCBI Taxonomy" id="324079"/>
    <lineage>
        <taxon>Bacteria</taxon>
        <taxon>Bacillati</taxon>
        <taxon>Mycoplasmatota</taxon>
        <taxon>Mollicutes</taxon>
        <taxon>Entomoplasmatales</taxon>
        <taxon>Spiroplasmataceae</taxon>
        <taxon>Spiroplasma</taxon>
    </lineage>
</organism>
<dbReference type="EMBL" id="CP046276">
    <property type="protein sequence ID" value="QGS52411.1"/>
    <property type="molecule type" value="Genomic_DNA"/>
</dbReference>
<reference evidence="2 3" key="1">
    <citation type="submission" date="2019-11" db="EMBL/GenBank/DDBJ databases">
        <title>Complete genome sequence of Spiroplasma tabanidicola TAUS-1 (DSM 22603).</title>
        <authorList>
            <person name="Huang C.-T."/>
            <person name="Lin Y.-C."/>
            <person name="Kuo C.-H."/>
        </authorList>
    </citation>
    <scope>NUCLEOTIDE SEQUENCE [LARGE SCALE GENOMIC DNA]</scope>
    <source>
        <strain evidence="2 3">TAUS-1</strain>
    </source>
</reference>
<evidence type="ECO:0000313" key="3">
    <source>
        <dbReference type="Proteomes" id="UP000424468"/>
    </source>
</evidence>
<evidence type="ECO:0000313" key="2">
    <source>
        <dbReference type="EMBL" id="QGS52411.1"/>
    </source>
</evidence>
<feature type="transmembrane region" description="Helical" evidence="1">
    <location>
        <begin position="109"/>
        <end position="131"/>
    </location>
</feature>
<keyword evidence="1" id="KW-1133">Transmembrane helix</keyword>
<evidence type="ECO:0008006" key="4">
    <source>
        <dbReference type="Google" id="ProtNLM"/>
    </source>
</evidence>
<feature type="transmembrane region" description="Helical" evidence="1">
    <location>
        <begin position="73"/>
        <end position="97"/>
    </location>
</feature>
<dbReference type="Proteomes" id="UP000424468">
    <property type="component" value="Chromosome"/>
</dbReference>
<proteinExistence type="predicted"/>
<feature type="transmembrane region" description="Helical" evidence="1">
    <location>
        <begin position="42"/>
        <end position="61"/>
    </location>
</feature>
<sequence length="177" mass="20695">MSKSLGKFAWAWVGLNGVLLLCAIISLSVIDFKNGPEFTIFQLKFTDICLVIILVNVPYLLGLVKESSFESYSIYVCIILFFYEVFILTTQILFALNIFKFKNKKLHKILSYLSILHIFVLTDLLFPIIVFCHKYVIYTLNKDAVYMKKYNQAQKPKDDSEDRFEKFKKTIEDNKDE</sequence>
<gene>
    <name evidence="2" type="ORF">STABA_v1c10630</name>
</gene>